<keyword evidence="7" id="KW-0949">S-adenosyl-L-methionine</keyword>
<dbReference type="PANTHER" id="PTHR45657:SF1">
    <property type="entry name" value="CRAL-TRIO DOMAIN-CONTAINING PROTEIN YKL091C-RELATED"/>
    <property type="match status" value="1"/>
</dbReference>
<dbReference type="GO" id="GO:0070037">
    <property type="term" value="F:rRNA (pseudouridine) methyltransferase activity"/>
    <property type="evidence" value="ECO:0007669"/>
    <property type="project" value="InterPro"/>
</dbReference>
<comment type="caution">
    <text evidence="13">The sequence shown here is derived from an EMBL/GenBank/DDBJ whole genome shotgun (WGS) entry which is preliminary data.</text>
</comment>
<keyword evidence="5" id="KW-0489">Methyltransferase</keyword>
<comment type="similarity">
    <text evidence="2">Belongs to the class IV-like SAM-binding methyltransferase superfamily. RNA methyltransferase NEP1 family.</text>
</comment>
<sequence>MSVTPELSSRRRRHSGSTAAPAPIRASLLKVQKDDEDEATLMPPPRPKSTPVDERLQRRHRSNSESGSEGSDTTTMEIDSADHQAQPASASLSDSQEPAQKRGVIMLKPGNSSTERPTRPLPAKSRKMAGNSTNNPMPQPANPSMLPVQAHVPRGGVASTQRRLFVILEQACLEAYRVSSGGKGKGGREGDVKYTLLNCDDHQGILAKTGRDIADARPDITHQCLLTLLDSPLNKAGLLQVYIHTAKGVLIEVNPHVRIPRTFKRFSGLMVQLLHKLSIRGVNGPEKLLKVIKNPVADHLPVNTIKLTLSGDAPTVRLSRYLPTLPETHSVAVFVGAMARGRDDFADHVVDEKISISDFPLSASVACGKFCCALEELWDISLSIANASPMPNGVTDPNYRPLPGRVGNLTVPQQHALQTLKTQLQDEGHFVPERMDDPMLLRPTIDVRWLVCAKEMLLAAEQWRRDMKVDEIVHNFDFPEKEQVDQYYPQYYHKMDKEGRPVYIERLGKLNVPALYEITTKERLLQRLIVEYEKFLTERLPACSTAAGHPVETICTILDLKGVSLSAFYKVSDYVNEASKIGQDRYPECMGKFYIINAPWTFTTVWSVIKRWLDEVTVSKIEILGSSYQEKLLEAIRVEDLPADLGGKCHCAGGCSLSDAGPWNECQKTENDDA</sequence>
<keyword evidence="6" id="KW-0808">Transferase</keyword>
<organism evidence="13 14">
    <name type="scientific">Rhizopogon vesiculosus</name>
    <dbReference type="NCBI Taxonomy" id="180088"/>
    <lineage>
        <taxon>Eukaryota</taxon>
        <taxon>Fungi</taxon>
        <taxon>Dikarya</taxon>
        <taxon>Basidiomycota</taxon>
        <taxon>Agaricomycotina</taxon>
        <taxon>Agaricomycetes</taxon>
        <taxon>Agaricomycetidae</taxon>
        <taxon>Boletales</taxon>
        <taxon>Suillineae</taxon>
        <taxon>Rhizopogonaceae</taxon>
        <taxon>Rhizopogon</taxon>
    </lineage>
</organism>
<dbReference type="EMBL" id="LVVM01006501">
    <property type="protein sequence ID" value="OJA07926.1"/>
    <property type="molecule type" value="Genomic_DNA"/>
</dbReference>
<dbReference type="Gene3D" id="3.40.525.10">
    <property type="entry name" value="CRAL-TRIO lipid binding domain"/>
    <property type="match status" value="1"/>
</dbReference>
<dbReference type="STRING" id="180088.A0A1J8PF93"/>
<dbReference type="InterPro" id="IPR036865">
    <property type="entry name" value="CRAL-TRIO_dom_sf"/>
</dbReference>
<evidence type="ECO:0000256" key="1">
    <source>
        <dbReference type="ARBA" id="ARBA00004604"/>
    </source>
</evidence>
<comment type="subcellular location">
    <subcellularLocation>
        <location evidence="1">Nucleus</location>
        <location evidence="1">Nucleolus</location>
    </subcellularLocation>
</comment>
<evidence type="ECO:0000256" key="4">
    <source>
        <dbReference type="ARBA" id="ARBA00022552"/>
    </source>
</evidence>
<feature type="compositionally biased region" description="Polar residues" evidence="11">
    <location>
        <begin position="86"/>
        <end position="98"/>
    </location>
</feature>
<evidence type="ECO:0000256" key="2">
    <source>
        <dbReference type="ARBA" id="ARBA00008115"/>
    </source>
</evidence>
<dbReference type="InterPro" id="IPR029028">
    <property type="entry name" value="Alpha/beta_knot_MTases"/>
</dbReference>
<evidence type="ECO:0000256" key="7">
    <source>
        <dbReference type="ARBA" id="ARBA00022691"/>
    </source>
</evidence>
<keyword evidence="8" id="KW-0699">rRNA-binding</keyword>
<dbReference type="Proteomes" id="UP000183567">
    <property type="component" value="Unassembled WGS sequence"/>
</dbReference>
<accession>A0A1J8PF93</accession>
<dbReference type="PROSITE" id="PS50191">
    <property type="entry name" value="CRAL_TRIO"/>
    <property type="match status" value="1"/>
</dbReference>
<dbReference type="FunFam" id="3.40.1280.10:FF:000003">
    <property type="entry name" value="Ribosomal RNA small subunit methyltransferase"/>
    <property type="match status" value="1"/>
</dbReference>
<evidence type="ECO:0000256" key="11">
    <source>
        <dbReference type="SAM" id="MobiDB-lite"/>
    </source>
</evidence>
<dbReference type="Pfam" id="PF00650">
    <property type="entry name" value="CRAL_TRIO"/>
    <property type="match status" value="1"/>
</dbReference>
<keyword evidence="4" id="KW-0698">rRNA processing</keyword>
<dbReference type="CDD" id="cd00170">
    <property type="entry name" value="SEC14"/>
    <property type="match status" value="1"/>
</dbReference>
<dbReference type="InterPro" id="IPR051026">
    <property type="entry name" value="PI/PC_transfer"/>
</dbReference>
<dbReference type="GO" id="GO:0005730">
    <property type="term" value="C:nucleolus"/>
    <property type="evidence" value="ECO:0007669"/>
    <property type="project" value="UniProtKB-SubCell"/>
</dbReference>
<dbReference type="Gene3D" id="3.40.1280.10">
    <property type="match status" value="1"/>
</dbReference>
<dbReference type="OrthoDB" id="269804at2759"/>
<reference evidence="13 14" key="1">
    <citation type="submission" date="2016-03" db="EMBL/GenBank/DDBJ databases">
        <title>Comparative genomics of the ectomycorrhizal sister species Rhizopogon vinicolor and Rhizopogon vesiculosus (Basidiomycota: Boletales) reveals a divergence of the mating type B locus.</title>
        <authorList>
            <person name="Mujic A.B."/>
            <person name="Kuo A."/>
            <person name="Tritt A."/>
            <person name="Lipzen A."/>
            <person name="Chen C."/>
            <person name="Johnson J."/>
            <person name="Sharma A."/>
            <person name="Barry K."/>
            <person name="Grigoriev I.V."/>
            <person name="Spatafora J.W."/>
        </authorList>
    </citation>
    <scope>NUCLEOTIDE SEQUENCE [LARGE SCALE GENOMIC DNA]</scope>
    <source>
        <strain evidence="13 14">AM-OR11-056</strain>
    </source>
</reference>
<keyword evidence="3" id="KW-0690">Ribosome biogenesis</keyword>
<proteinExistence type="inferred from homology"/>
<feature type="region of interest" description="Disordered" evidence="11">
    <location>
        <begin position="1"/>
        <end position="139"/>
    </location>
</feature>
<evidence type="ECO:0000256" key="8">
    <source>
        <dbReference type="ARBA" id="ARBA00022730"/>
    </source>
</evidence>
<evidence type="ECO:0000259" key="12">
    <source>
        <dbReference type="PROSITE" id="PS50191"/>
    </source>
</evidence>
<dbReference type="InterPro" id="IPR001251">
    <property type="entry name" value="CRAL-TRIO_dom"/>
</dbReference>
<dbReference type="GO" id="GO:0070475">
    <property type="term" value="P:rRNA base methylation"/>
    <property type="evidence" value="ECO:0007669"/>
    <property type="project" value="InterPro"/>
</dbReference>
<keyword evidence="9" id="KW-0694">RNA-binding</keyword>
<dbReference type="GO" id="GO:0019843">
    <property type="term" value="F:rRNA binding"/>
    <property type="evidence" value="ECO:0007669"/>
    <property type="project" value="UniProtKB-KW"/>
</dbReference>
<feature type="domain" description="CRAL-TRIO" evidence="12">
    <location>
        <begin position="480"/>
        <end position="653"/>
    </location>
</feature>
<gene>
    <name evidence="13" type="ORF">AZE42_03678</name>
</gene>
<dbReference type="SUPFAM" id="SSF52087">
    <property type="entry name" value="CRAL/TRIO domain"/>
    <property type="match status" value="1"/>
</dbReference>
<dbReference type="InterPro" id="IPR029026">
    <property type="entry name" value="tRNA_m1G_MTases_N"/>
</dbReference>
<evidence type="ECO:0000256" key="10">
    <source>
        <dbReference type="ARBA" id="ARBA00023242"/>
    </source>
</evidence>
<protein>
    <recommendedName>
        <fullName evidence="12">CRAL-TRIO domain-containing protein</fullName>
    </recommendedName>
</protein>
<dbReference type="Gene3D" id="1.10.8.20">
    <property type="entry name" value="N-terminal domain of phosphatidylinositol transfer protein sec14p"/>
    <property type="match status" value="1"/>
</dbReference>
<dbReference type="AlphaFoldDB" id="A0A1J8PF93"/>
<dbReference type="PANTHER" id="PTHR45657">
    <property type="entry name" value="CRAL-TRIO DOMAIN-CONTAINING PROTEIN YKL091C-RELATED"/>
    <property type="match status" value="1"/>
</dbReference>
<evidence type="ECO:0000256" key="6">
    <source>
        <dbReference type="ARBA" id="ARBA00022679"/>
    </source>
</evidence>
<dbReference type="InterPro" id="IPR036273">
    <property type="entry name" value="CRAL/TRIO_N_dom_sf"/>
</dbReference>
<keyword evidence="10" id="KW-0539">Nucleus</keyword>
<evidence type="ECO:0000256" key="9">
    <source>
        <dbReference type="ARBA" id="ARBA00022884"/>
    </source>
</evidence>
<dbReference type="SUPFAM" id="SSF46938">
    <property type="entry name" value="CRAL/TRIO N-terminal domain"/>
    <property type="match status" value="1"/>
</dbReference>
<dbReference type="SMART" id="SM00516">
    <property type="entry name" value="SEC14"/>
    <property type="match status" value="1"/>
</dbReference>
<keyword evidence="14" id="KW-1185">Reference proteome</keyword>
<dbReference type="InterPro" id="IPR005304">
    <property type="entry name" value="Rbsml_bgen_MeTrfase_EMG1/NEP1"/>
</dbReference>
<name>A0A1J8PF93_9AGAM</name>
<evidence type="ECO:0000313" key="13">
    <source>
        <dbReference type="EMBL" id="OJA07926.1"/>
    </source>
</evidence>
<dbReference type="CDD" id="cd18088">
    <property type="entry name" value="Nep1-like"/>
    <property type="match status" value="1"/>
</dbReference>
<dbReference type="Pfam" id="PF03587">
    <property type="entry name" value="EMG1"/>
    <property type="match status" value="1"/>
</dbReference>
<dbReference type="SUPFAM" id="SSF75217">
    <property type="entry name" value="alpha/beta knot"/>
    <property type="match status" value="1"/>
</dbReference>
<evidence type="ECO:0000256" key="3">
    <source>
        <dbReference type="ARBA" id="ARBA00022517"/>
    </source>
</evidence>
<evidence type="ECO:0000256" key="5">
    <source>
        <dbReference type="ARBA" id="ARBA00022603"/>
    </source>
</evidence>
<evidence type="ECO:0000313" key="14">
    <source>
        <dbReference type="Proteomes" id="UP000183567"/>
    </source>
</evidence>